<sequence>MGLTDPFGQAKARIRQGLDFVSGPVKEIIKPALDILDDIPKAIMTAV</sequence>
<dbReference type="EMBL" id="LAZR01012353">
    <property type="protein sequence ID" value="KKM27277.1"/>
    <property type="molecule type" value="Genomic_DNA"/>
</dbReference>
<dbReference type="AlphaFoldDB" id="A0A0F9IIB0"/>
<gene>
    <name evidence="1" type="ORF">LCGC14_1576420</name>
</gene>
<feature type="non-terminal residue" evidence="1">
    <location>
        <position position="47"/>
    </location>
</feature>
<evidence type="ECO:0000313" key="1">
    <source>
        <dbReference type="EMBL" id="KKM27277.1"/>
    </source>
</evidence>
<name>A0A0F9IIB0_9ZZZZ</name>
<organism evidence="1">
    <name type="scientific">marine sediment metagenome</name>
    <dbReference type="NCBI Taxonomy" id="412755"/>
    <lineage>
        <taxon>unclassified sequences</taxon>
        <taxon>metagenomes</taxon>
        <taxon>ecological metagenomes</taxon>
    </lineage>
</organism>
<comment type="caution">
    <text evidence="1">The sequence shown here is derived from an EMBL/GenBank/DDBJ whole genome shotgun (WGS) entry which is preliminary data.</text>
</comment>
<proteinExistence type="predicted"/>
<accession>A0A0F9IIB0</accession>
<protein>
    <submittedName>
        <fullName evidence="1">Uncharacterized protein</fullName>
    </submittedName>
</protein>
<reference evidence="1" key="1">
    <citation type="journal article" date="2015" name="Nature">
        <title>Complex archaea that bridge the gap between prokaryotes and eukaryotes.</title>
        <authorList>
            <person name="Spang A."/>
            <person name="Saw J.H."/>
            <person name="Jorgensen S.L."/>
            <person name="Zaremba-Niedzwiedzka K."/>
            <person name="Martijn J."/>
            <person name="Lind A.E."/>
            <person name="van Eijk R."/>
            <person name="Schleper C."/>
            <person name="Guy L."/>
            <person name="Ettema T.J."/>
        </authorList>
    </citation>
    <scope>NUCLEOTIDE SEQUENCE</scope>
</reference>